<dbReference type="EMBL" id="CP115149">
    <property type="protein sequence ID" value="WBL36278.1"/>
    <property type="molecule type" value="Genomic_DNA"/>
</dbReference>
<gene>
    <name evidence="2" type="ORF">O0235_01390</name>
</gene>
<proteinExistence type="predicted"/>
<accession>A0ABY7M6Z2</accession>
<evidence type="ECO:0000313" key="3">
    <source>
        <dbReference type="Proteomes" id="UP001212803"/>
    </source>
</evidence>
<reference evidence="2 3" key="1">
    <citation type="journal article" date="2023" name="ISME J.">
        <title>Thermophilic Dehalococcoidia with unusual traits shed light on an unexpected past.</title>
        <authorList>
            <person name="Palmer M."/>
            <person name="Covington J.K."/>
            <person name="Zhou E.M."/>
            <person name="Thomas S.C."/>
            <person name="Habib N."/>
            <person name="Seymour C.O."/>
            <person name="Lai D."/>
            <person name="Johnston J."/>
            <person name="Hashimi A."/>
            <person name="Jiao J.Y."/>
            <person name="Muok A.R."/>
            <person name="Liu L."/>
            <person name="Xian W.D."/>
            <person name="Zhi X.Y."/>
            <person name="Li M.M."/>
            <person name="Silva L.P."/>
            <person name="Bowen B.P."/>
            <person name="Louie K."/>
            <person name="Briegel A."/>
            <person name="Pett-Ridge J."/>
            <person name="Weber P.K."/>
            <person name="Tocheva E.I."/>
            <person name="Woyke T."/>
            <person name="Northen T.R."/>
            <person name="Mayali X."/>
            <person name="Li W.J."/>
            <person name="Hedlund B.P."/>
        </authorList>
    </citation>
    <scope>NUCLEOTIDE SEQUENCE [LARGE SCALE GENOMIC DNA]</scope>
    <source>
        <strain evidence="2 3">YIM 72310</strain>
    </source>
</reference>
<dbReference type="RefSeq" id="WP_270056802.1">
    <property type="nucleotide sequence ID" value="NZ_CP115149.1"/>
</dbReference>
<sequence>MKSICCMGRRRGRRTPSAREGEPALCGEPLHDVAFDGEAVFEGLEFFVPAGGKAVLDEVDDFRLEGLLFGGEAKIHVQGLQPQLRPGIV</sequence>
<evidence type="ECO:0000313" key="2">
    <source>
        <dbReference type="EMBL" id="WBL36278.1"/>
    </source>
</evidence>
<feature type="region of interest" description="Disordered" evidence="1">
    <location>
        <begin position="1"/>
        <end position="23"/>
    </location>
</feature>
<dbReference type="Proteomes" id="UP001212803">
    <property type="component" value="Chromosome"/>
</dbReference>
<keyword evidence="3" id="KW-1185">Reference proteome</keyword>
<protein>
    <submittedName>
        <fullName evidence="2">Uncharacterized protein</fullName>
    </submittedName>
</protein>
<name>A0ABY7M6Z2_9CHLR</name>
<organism evidence="2 3">
    <name type="scientific">Tepidiforma flava</name>
    <dbReference type="NCBI Taxonomy" id="3004094"/>
    <lineage>
        <taxon>Bacteria</taxon>
        <taxon>Bacillati</taxon>
        <taxon>Chloroflexota</taxon>
        <taxon>Tepidiformia</taxon>
        <taxon>Tepidiformales</taxon>
        <taxon>Tepidiformaceae</taxon>
        <taxon>Tepidiforma</taxon>
    </lineage>
</organism>
<evidence type="ECO:0000256" key="1">
    <source>
        <dbReference type="SAM" id="MobiDB-lite"/>
    </source>
</evidence>